<evidence type="ECO:0000256" key="2">
    <source>
        <dbReference type="SAM" id="Phobius"/>
    </source>
</evidence>
<gene>
    <name evidence="3" type="ORF">GCM10010191_33040</name>
</gene>
<evidence type="ECO:0008006" key="5">
    <source>
        <dbReference type="Google" id="ProtNLM"/>
    </source>
</evidence>
<keyword evidence="2" id="KW-1133">Transmembrane helix</keyword>
<comment type="caution">
    <text evidence="3">The sequence shown here is derived from an EMBL/GenBank/DDBJ whole genome shotgun (WGS) entry which is preliminary data.</text>
</comment>
<dbReference type="Proteomes" id="UP001501231">
    <property type="component" value="Unassembled WGS sequence"/>
</dbReference>
<keyword evidence="2" id="KW-0472">Membrane</keyword>
<name>A0ABN3J272_9ACTN</name>
<feature type="transmembrane region" description="Helical" evidence="2">
    <location>
        <begin position="43"/>
        <end position="62"/>
    </location>
</feature>
<feature type="region of interest" description="Disordered" evidence="1">
    <location>
        <begin position="125"/>
        <end position="149"/>
    </location>
</feature>
<sequence>MPKRPQTVNAAAALEAAEGATAIGSGLFVGWEVINGTAVDPATAIGVTVFALGGGAGMLACARGLLRAEPWSRAPTVITQLFALPIAWSLWQSDQPAIAVPLGLVAVLALITVLSPPSTDWLVQRAEDDDEPEETRTPATPREDGKDSG</sequence>
<evidence type="ECO:0000313" key="4">
    <source>
        <dbReference type="Proteomes" id="UP001501231"/>
    </source>
</evidence>
<dbReference type="EMBL" id="BAAARW010000012">
    <property type="protein sequence ID" value="GAA2419371.1"/>
    <property type="molecule type" value="Genomic_DNA"/>
</dbReference>
<keyword evidence="4" id="KW-1185">Reference proteome</keyword>
<proteinExistence type="predicted"/>
<evidence type="ECO:0000313" key="3">
    <source>
        <dbReference type="EMBL" id="GAA2419371.1"/>
    </source>
</evidence>
<evidence type="ECO:0000256" key="1">
    <source>
        <dbReference type="SAM" id="MobiDB-lite"/>
    </source>
</evidence>
<organism evidence="3 4">
    <name type="scientific">Actinomadura vinacea</name>
    <dbReference type="NCBI Taxonomy" id="115336"/>
    <lineage>
        <taxon>Bacteria</taxon>
        <taxon>Bacillati</taxon>
        <taxon>Actinomycetota</taxon>
        <taxon>Actinomycetes</taxon>
        <taxon>Streptosporangiales</taxon>
        <taxon>Thermomonosporaceae</taxon>
        <taxon>Actinomadura</taxon>
    </lineage>
</organism>
<reference evidence="3 4" key="1">
    <citation type="journal article" date="2019" name="Int. J. Syst. Evol. Microbiol.">
        <title>The Global Catalogue of Microorganisms (GCM) 10K type strain sequencing project: providing services to taxonomists for standard genome sequencing and annotation.</title>
        <authorList>
            <consortium name="The Broad Institute Genomics Platform"/>
            <consortium name="The Broad Institute Genome Sequencing Center for Infectious Disease"/>
            <person name="Wu L."/>
            <person name="Ma J."/>
        </authorList>
    </citation>
    <scope>NUCLEOTIDE SEQUENCE [LARGE SCALE GENOMIC DNA]</scope>
    <source>
        <strain evidence="3 4">JCM 3325</strain>
    </source>
</reference>
<accession>A0ABN3J272</accession>
<protein>
    <recommendedName>
        <fullName evidence="5">Integral membrane protein</fullName>
    </recommendedName>
</protein>
<keyword evidence="2" id="KW-0812">Transmembrane</keyword>
<dbReference type="RefSeq" id="WP_344589850.1">
    <property type="nucleotide sequence ID" value="NZ_BAAARW010000012.1"/>
</dbReference>